<dbReference type="PANTHER" id="PTHR35391">
    <property type="entry name" value="C2H2-TYPE DOMAIN-CONTAINING PROTEIN-RELATED"/>
    <property type="match status" value="1"/>
</dbReference>
<protein>
    <recommendedName>
        <fullName evidence="3">C2H2-type domain-containing protein</fullName>
    </recommendedName>
</protein>
<dbReference type="GeneID" id="25796548"/>
<evidence type="ECO:0008006" key="3">
    <source>
        <dbReference type="Google" id="ProtNLM"/>
    </source>
</evidence>
<dbReference type="VEuPathDB" id="FungiDB:TRIVIDRAFT_63983"/>
<dbReference type="AlphaFoldDB" id="G9MNY3"/>
<dbReference type="Proteomes" id="UP000007115">
    <property type="component" value="Unassembled WGS sequence"/>
</dbReference>
<organism evidence="1 2">
    <name type="scientific">Hypocrea virens (strain Gv29-8 / FGSC 10586)</name>
    <name type="common">Gliocladium virens</name>
    <name type="synonym">Trichoderma virens</name>
    <dbReference type="NCBI Taxonomy" id="413071"/>
    <lineage>
        <taxon>Eukaryota</taxon>
        <taxon>Fungi</taxon>
        <taxon>Dikarya</taxon>
        <taxon>Ascomycota</taxon>
        <taxon>Pezizomycotina</taxon>
        <taxon>Sordariomycetes</taxon>
        <taxon>Hypocreomycetidae</taxon>
        <taxon>Hypocreales</taxon>
        <taxon>Hypocreaceae</taxon>
        <taxon>Trichoderma</taxon>
    </lineage>
</organism>
<dbReference type="RefSeq" id="XP_013957799.1">
    <property type="nucleotide sequence ID" value="XM_014102324.1"/>
</dbReference>
<accession>G9MNY3</accession>
<name>G9MNY3_HYPVG</name>
<dbReference type="InParanoid" id="G9MNY3"/>
<dbReference type="HOGENOM" id="CLU_715840_0_0_1"/>
<evidence type="ECO:0000313" key="2">
    <source>
        <dbReference type="Proteomes" id="UP000007115"/>
    </source>
</evidence>
<dbReference type="EMBL" id="ABDF02000005">
    <property type="protein sequence ID" value="EHK23585.1"/>
    <property type="molecule type" value="Genomic_DNA"/>
</dbReference>
<dbReference type="STRING" id="413071.G9MNY3"/>
<comment type="caution">
    <text evidence="1">The sequence shown here is derived from an EMBL/GenBank/DDBJ whole genome shotgun (WGS) entry which is preliminary data.</text>
</comment>
<reference evidence="1 2" key="1">
    <citation type="journal article" date="2011" name="Genome Biol.">
        <title>Comparative genome sequence analysis underscores mycoparasitism as the ancestral life style of Trichoderma.</title>
        <authorList>
            <person name="Kubicek C.P."/>
            <person name="Herrera-Estrella A."/>
            <person name="Seidl-Seiboth V."/>
            <person name="Martinez D.A."/>
            <person name="Druzhinina I.S."/>
            <person name="Thon M."/>
            <person name="Zeilinger S."/>
            <person name="Casas-Flores S."/>
            <person name="Horwitz B.A."/>
            <person name="Mukherjee P.K."/>
            <person name="Mukherjee M."/>
            <person name="Kredics L."/>
            <person name="Alcaraz L.D."/>
            <person name="Aerts A."/>
            <person name="Antal Z."/>
            <person name="Atanasova L."/>
            <person name="Cervantes-Badillo M.G."/>
            <person name="Challacombe J."/>
            <person name="Chertkov O."/>
            <person name="McCluskey K."/>
            <person name="Coulpier F."/>
            <person name="Deshpande N."/>
            <person name="von Doehren H."/>
            <person name="Ebbole D.J."/>
            <person name="Esquivel-Naranjo E.U."/>
            <person name="Fekete E."/>
            <person name="Flipphi M."/>
            <person name="Glaser F."/>
            <person name="Gomez-Rodriguez E.Y."/>
            <person name="Gruber S."/>
            <person name="Han C."/>
            <person name="Henrissat B."/>
            <person name="Hermosa R."/>
            <person name="Hernandez-Onate M."/>
            <person name="Karaffa L."/>
            <person name="Kosti I."/>
            <person name="Le Crom S."/>
            <person name="Lindquist E."/>
            <person name="Lucas S."/>
            <person name="Luebeck M."/>
            <person name="Luebeck P.S."/>
            <person name="Margeot A."/>
            <person name="Metz B."/>
            <person name="Misra M."/>
            <person name="Nevalainen H."/>
            <person name="Omann M."/>
            <person name="Packer N."/>
            <person name="Perrone G."/>
            <person name="Uresti-Rivera E.E."/>
            <person name="Salamov A."/>
            <person name="Schmoll M."/>
            <person name="Seiboth B."/>
            <person name="Shapiro H."/>
            <person name="Sukno S."/>
            <person name="Tamayo-Ramos J.A."/>
            <person name="Tisch D."/>
            <person name="Wiest A."/>
            <person name="Wilkinson H.H."/>
            <person name="Zhang M."/>
            <person name="Coutinho P.M."/>
            <person name="Kenerley C.M."/>
            <person name="Monte E."/>
            <person name="Baker S.E."/>
            <person name="Grigoriev I.V."/>
        </authorList>
    </citation>
    <scope>NUCLEOTIDE SEQUENCE [LARGE SCALE GENOMIC DNA]</scope>
    <source>
        <strain evidence="2">Gv29-8 / FGSC 10586</strain>
    </source>
</reference>
<keyword evidence="2" id="KW-1185">Reference proteome</keyword>
<gene>
    <name evidence="1" type="ORF">TRIVIDRAFT_63983</name>
</gene>
<sequence length="386" mass="44291">MLLRCKRILYQRSHFDKFLGKAGNPSIPVALTAEIGDHGDIPFPPAPCGNIMRKYNKLKKQRGEEYNIDQENEHADLTASQEYRDILKNDWNEIVEAAREVDCPFCCSTLPARDAVDDNKWKLHVQNDIDPYVCLFEGCESPEELYNHSTWLKHMSSHYMQWRCISKAHIEFRSATKSEYINHMKDVHPDKFTNAQLNIIANRNARPISSMFKPCPLCGIEVVDGNKSDHVARHLLHLALKSLPSYEENIEKHENLEYQKNDISISSARRENAIRLDEQIHVYHDTGAYATASVREQMPKDYNYSMKRFLGHSEIPEGRSLLCFGEAESVEKAKDRARIRLNDFNAQFGSSINPPSETEAYISLVLDGSLEDDVGMLSQQQPKSYL</sequence>
<proteinExistence type="predicted"/>
<dbReference type="eggNOG" id="ENOG502SHF7">
    <property type="taxonomic scope" value="Eukaryota"/>
</dbReference>
<dbReference type="OrthoDB" id="20872at2759"/>
<dbReference type="PANTHER" id="PTHR35391:SF7">
    <property type="entry name" value="C2H2-TYPE DOMAIN-CONTAINING PROTEIN"/>
    <property type="match status" value="1"/>
</dbReference>
<evidence type="ECO:0000313" key="1">
    <source>
        <dbReference type="EMBL" id="EHK23585.1"/>
    </source>
</evidence>